<protein>
    <submittedName>
        <fullName evidence="1">Uncharacterized protein</fullName>
    </submittedName>
</protein>
<dbReference type="EMBL" id="HBUF01022691">
    <property type="protein sequence ID" value="CAG6611760.1"/>
    <property type="molecule type" value="Transcribed_RNA"/>
</dbReference>
<organism evidence="1">
    <name type="scientific">Cacopsylla melanoneura</name>
    <dbReference type="NCBI Taxonomy" id="428564"/>
    <lineage>
        <taxon>Eukaryota</taxon>
        <taxon>Metazoa</taxon>
        <taxon>Ecdysozoa</taxon>
        <taxon>Arthropoda</taxon>
        <taxon>Hexapoda</taxon>
        <taxon>Insecta</taxon>
        <taxon>Pterygota</taxon>
        <taxon>Neoptera</taxon>
        <taxon>Paraneoptera</taxon>
        <taxon>Hemiptera</taxon>
        <taxon>Sternorrhyncha</taxon>
        <taxon>Psylloidea</taxon>
        <taxon>Psyllidae</taxon>
        <taxon>Psyllinae</taxon>
        <taxon>Cacopsylla</taxon>
    </lineage>
</organism>
<evidence type="ECO:0000313" key="1">
    <source>
        <dbReference type="EMBL" id="CAG6611760.1"/>
    </source>
</evidence>
<reference evidence="1" key="1">
    <citation type="submission" date="2021-05" db="EMBL/GenBank/DDBJ databases">
        <authorList>
            <person name="Alioto T."/>
            <person name="Alioto T."/>
            <person name="Gomez Garrido J."/>
        </authorList>
    </citation>
    <scope>NUCLEOTIDE SEQUENCE</scope>
</reference>
<sequence length="101" mass="11852">MASKNIQVCFIISANLHFRQKFATLHRGFSCQKVKDMEKRSFGNTNPLLLYKLMPEKNVKLRNMDCIRPAIQVPDSYTNIPDSFLRIELFLFLFFSSFTCH</sequence>
<dbReference type="AlphaFoldDB" id="A0A8D8LL14"/>
<name>A0A8D8LL14_9HEMI</name>
<accession>A0A8D8LL14</accession>
<proteinExistence type="predicted"/>